<dbReference type="GO" id="GO:0051087">
    <property type="term" value="F:protein-folding chaperone binding"/>
    <property type="evidence" value="ECO:0007669"/>
    <property type="project" value="TreeGrafter"/>
</dbReference>
<dbReference type="PROSITE" id="PS50076">
    <property type="entry name" value="DNAJ_2"/>
    <property type="match status" value="1"/>
</dbReference>
<dbReference type="SUPFAM" id="SSF46565">
    <property type="entry name" value="Chaperone J-domain"/>
    <property type="match status" value="1"/>
</dbReference>
<protein>
    <recommendedName>
        <fullName evidence="7">J domain-containing protein</fullName>
    </recommendedName>
</protein>
<feature type="signal peptide" evidence="6">
    <location>
        <begin position="1"/>
        <end position="22"/>
    </location>
</feature>
<dbReference type="InterPro" id="IPR051727">
    <property type="entry name" value="DnaJ_C3_Co-chaperones"/>
</dbReference>
<dbReference type="InterPro" id="IPR019734">
    <property type="entry name" value="TPR_rpt"/>
</dbReference>
<feature type="region of interest" description="Disordered" evidence="5">
    <location>
        <begin position="481"/>
        <end position="521"/>
    </location>
</feature>
<proteinExistence type="predicted"/>
<evidence type="ECO:0000256" key="1">
    <source>
        <dbReference type="ARBA" id="ARBA00004240"/>
    </source>
</evidence>
<dbReference type="EMBL" id="JARJCN010000090">
    <property type="protein sequence ID" value="KAJ7075740.1"/>
    <property type="molecule type" value="Genomic_DNA"/>
</dbReference>
<dbReference type="GO" id="GO:0051787">
    <property type="term" value="F:misfolded protein binding"/>
    <property type="evidence" value="ECO:0007669"/>
    <property type="project" value="TreeGrafter"/>
</dbReference>
<keyword evidence="2 6" id="KW-0732">Signal</keyword>
<dbReference type="InterPro" id="IPR011990">
    <property type="entry name" value="TPR-like_helical_dom_sf"/>
</dbReference>
<dbReference type="Gene3D" id="1.10.287.110">
    <property type="entry name" value="DnaJ domain"/>
    <property type="match status" value="1"/>
</dbReference>
<dbReference type="Gene3D" id="1.25.40.10">
    <property type="entry name" value="Tetratricopeptide repeat domain"/>
    <property type="match status" value="1"/>
</dbReference>
<dbReference type="Pfam" id="PF00226">
    <property type="entry name" value="DnaJ"/>
    <property type="match status" value="1"/>
</dbReference>
<dbReference type="PROSITE" id="PS50005">
    <property type="entry name" value="TPR"/>
    <property type="match status" value="2"/>
</dbReference>
<dbReference type="AlphaFoldDB" id="A0AAD6TUV7"/>
<dbReference type="InterPro" id="IPR001623">
    <property type="entry name" value="DnaJ_domain"/>
</dbReference>
<dbReference type="PRINTS" id="PR00625">
    <property type="entry name" value="JDOMAIN"/>
</dbReference>
<gene>
    <name evidence="8" type="ORF">B0H15DRAFT_866023</name>
</gene>
<dbReference type="PANTHER" id="PTHR44140">
    <property type="entry name" value="LD25575P"/>
    <property type="match status" value="1"/>
</dbReference>
<dbReference type="CDD" id="cd06257">
    <property type="entry name" value="DnaJ"/>
    <property type="match status" value="1"/>
</dbReference>
<dbReference type="GO" id="GO:0034975">
    <property type="term" value="P:protein folding in endoplasmic reticulum"/>
    <property type="evidence" value="ECO:0007669"/>
    <property type="project" value="TreeGrafter"/>
</dbReference>
<comment type="caution">
    <text evidence="8">The sequence shown here is derived from an EMBL/GenBank/DDBJ whole genome shotgun (WGS) entry which is preliminary data.</text>
</comment>
<evidence type="ECO:0000256" key="2">
    <source>
        <dbReference type="ARBA" id="ARBA00022729"/>
    </source>
</evidence>
<evidence type="ECO:0000256" key="6">
    <source>
        <dbReference type="SAM" id="SignalP"/>
    </source>
</evidence>
<evidence type="ECO:0000259" key="7">
    <source>
        <dbReference type="PROSITE" id="PS50076"/>
    </source>
</evidence>
<name>A0AAD6TUV7_9AGAR</name>
<keyword evidence="9" id="KW-1185">Reference proteome</keyword>
<sequence>MRLTALTSSLILLLLPATGIYADTGAGLYPPGLQPLITRANVLLSTGQFSEAIKVYSEAIEQSPLDYLLFYKRATAYLSLGRHGAALDDFAHVLTLTPLPSAYLMQARIHIKDGDFALARAALKHYTGGEKELHDRDALLQDIADAEAAAKQATQERKAQLWNACGESASRALRIATHSTAVRTLRVECALGAGDIEGAVGDMGRLTSLLPEAQTPAIHALIFRLSFFLLPVSPVASNALKQCLHSDPESRLCLPLHRLSKALERGFTSVEEATAAGDWRRALATLKGPGKKGELFRRFEEAAAEQLAPEHLTLFGLDQGQIVLPAGARGSPRRQILLRALCKGHTATEMHRKGEEWCQMLHEMEGGEQDADALRGLGEALLVKEEWEEAVRYLEKAFEATGRSDRDFQGRLQKAQRLLKQSRAKDYYKVLGVARDADERTIKKAYRKTAKTAHPDKGGTEAKMAAVNEAYEVLSNPELRQRFDNGEDPNDPMAQQGGHPFQQGGHPFAQFFQQGSGGGSGGFQFHFQHGH</sequence>
<accession>A0AAD6TUV7</accession>
<dbReference type="SMART" id="SM00271">
    <property type="entry name" value="DnaJ"/>
    <property type="match status" value="1"/>
</dbReference>
<dbReference type="PANTHER" id="PTHR44140:SF2">
    <property type="entry name" value="LD25575P"/>
    <property type="match status" value="1"/>
</dbReference>
<reference evidence="8" key="1">
    <citation type="submission" date="2023-03" db="EMBL/GenBank/DDBJ databases">
        <title>Massive genome expansion in bonnet fungi (Mycena s.s.) driven by repeated elements and novel gene families across ecological guilds.</title>
        <authorList>
            <consortium name="Lawrence Berkeley National Laboratory"/>
            <person name="Harder C.B."/>
            <person name="Miyauchi S."/>
            <person name="Viragh M."/>
            <person name="Kuo A."/>
            <person name="Thoen E."/>
            <person name="Andreopoulos B."/>
            <person name="Lu D."/>
            <person name="Skrede I."/>
            <person name="Drula E."/>
            <person name="Henrissat B."/>
            <person name="Morin E."/>
            <person name="Kohler A."/>
            <person name="Barry K."/>
            <person name="LaButti K."/>
            <person name="Morin E."/>
            <person name="Salamov A."/>
            <person name="Lipzen A."/>
            <person name="Mereny Z."/>
            <person name="Hegedus B."/>
            <person name="Baldrian P."/>
            <person name="Stursova M."/>
            <person name="Weitz H."/>
            <person name="Taylor A."/>
            <person name="Grigoriev I.V."/>
            <person name="Nagy L.G."/>
            <person name="Martin F."/>
            <person name="Kauserud H."/>
        </authorList>
    </citation>
    <scope>NUCLEOTIDE SEQUENCE</scope>
    <source>
        <strain evidence="8">CBHHK173m</strain>
    </source>
</reference>
<evidence type="ECO:0000256" key="4">
    <source>
        <dbReference type="PROSITE-ProRule" id="PRU00339"/>
    </source>
</evidence>
<feature type="compositionally biased region" description="Low complexity" evidence="5">
    <location>
        <begin position="495"/>
        <end position="514"/>
    </location>
</feature>
<feature type="repeat" description="TPR" evidence="4">
    <location>
        <begin position="371"/>
        <end position="404"/>
    </location>
</feature>
<evidence type="ECO:0000313" key="9">
    <source>
        <dbReference type="Proteomes" id="UP001222325"/>
    </source>
</evidence>
<dbReference type="SUPFAM" id="SSF48452">
    <property type="entry name" value="TPR-like"/>
    <property type="match status" value="1"/>
</dbReference>
<dbReference type="Pfam" id="PF13432">
    <property type="entry name" value="TPR_16"/>
    <property type="match status" value="1"/>
</dbReference>
<dbReference type="SMART" id="SM00028">
    <property type="entry name" value="TPR"/>
    <property type="match status" value="3"/>
</dbReference>
<feature type="domain" description="J" evidence="7">
    <location>
        <begin position="426"/>
        <end position="487"/>
    </location>
</feature>
<feature type="chain" id="PRO_5042154162" description="J domain-containing protein" evidence="6">
    <location>
        <begin position="23"/>
        <end position="531"/>
    </location>
</feature>
<comment type="subcellular location">
    <subcellularLocation>
        <location evidence="1">Endoplasmic reticulum</location>
    </subcellularLocation>
</comment>
<organism evidence="8 9">
    <name type="scientific">Mycena belliarum</name>
    <dbReference type="NCBI Taxonomy" id="1033014"/>
    <lineage>
        <taxon>Eukaryota</taxon>
        <taxon>Fungi</taxon>
        <taxon>Dikarya</taxon>
        <taxon>Basidiomycota</taxon>
        <taxon>Agaricomycotina</taxon>
        <taxon>Agaricomycetes</taxon>
        <taxon>Agaricomycetidae</taxon>
        <taxon>Agaricales</taxon>
        <taxon>Marasmiineae</taxon>
        <taxon>Mycenaceae</taxon>
        <taxon>Mycena</taxon>
    </lineage>
</organism>
<evidence type="ECO:0000256" key="5">
    <source>
        <dbReference type="SAM" id="MobiDB-lite"/>
    </source>
</evidence>
<dbReference type="Proteomes" id="UP001222325">
    <property type="component" value="Unassembled WGS sequence"/>
</dbReference>
<dbReference type="InterPro" id="IPR036869">
    <property type="entry name" value="J_dom_sf"/>
</dbReference>
<dbReference type="GO" id="GO:0005783">
    <property type="term" value="C:endoplasmic reticulum"/>
    <property type="evidence" value="ECO:0007669"/>
    <property type="project" value="UniProtKB-SubCell"/>
</dbReference>
<keyword evidence="4" id="KW-0802">TPR repeat</keyword>
<keyword evidence="3" id="KW-0256">Endoplasmic reticulum</keyword>
<evidence type="ECO:0000256" key="3">
    <source>
        <dbReference type="ARBA" id="ARBA00022824"/>
    </source>
</evidence>
<evidence type="ECO:0000313" key="8">
    <source>
        <dbReference type="EMBL" id="KAJ7075740.1"/>
    </source>
</evidence>
<feature type="repeat" description="TPR" evidence="4">
    <location>
        <begin position="33"/>
        <end position="66"/>
    </location>
</feature>